<gene>
    <name evidence="3" type="ordered locus">Anacy_3499</name>
</gene>
<evidence type="ECO:0000313" key="4">
    <source>
        <dbReference type="Proteomes" id="UP000010474"/>
    </source>
</evidence>
<accession>K9ZI69</accession>
<sequence length="67" mass="7285">MLYYCFQQQNGEIDMTTVNQMKCACPSCLCVVSLESAILKDDKHYCSDGCAEGHQTIKGCGHNGCGC</sequence>
<dbReference type="Gene3D" id="2.30.170.10">
    <property type="match status" value="1"/>
</dbReference>
<organism evidence="3 4">
    <name type="scientific">Anabaena cylindrica (strain ATCC 27899 / PCC 7122)</name>
    <dbReference type="NCBI Taxonomy" id="272123"/>
    <lineage>
        <taxon>Bacteria</taxon>
        <taxon>Bacillati</taxon>
        <taxon>Cyanobacteriota</taxon>
        <taxon>Cyanophyceae</taxon>
        <taxon>Nostocales</taxon>
        <taxon>Nostocaceae</taxon>
        <taxon>Anabaena</taxon>
    </lineage>
</organism>
<dbReference type="Proteomes" id="UP000010474">
    <property type="component" value="Chromosome"/>
</dbReference>
<dbReference type="SUPFAM" id="SSF57868">
    <property type="entry name" value="Metallothionein"/>
    <property type="match status" value="1"/>
</dbReference>
<evidence type="ECO:0000256" key="2">
    <source>
        <dbReference type="ARBA" id="ARBA00022851"/>
    </source>
</evidence>
<keyword evidence="2" id="KW-0480">Metal-thiolate cluster</keyword>
<evidence type="ECO:0000256" key="1">
    <source>
        <dbReference type="ARBA" id="ARBA00022723"/>
    </source>
</evidence>
<dbReference type="PRINTS" id="PR00859">
    <property type="entry name" value="MTPROKARYOTE"/>
</dbReference>
<dbReference type="GO" id="GO:0046872">
    <property type="term" value="F:metal ion binding"/>
    <property type="evidence" value="ECO:0007669"/>
    <property type="project" value="UniProtKB-KW"/>
</dbReference>
<dbReference type="EMBL" id="CP003659">
    <property type="protein sequence ID" value="AFZ58896.1"/>
    <property type="molecule type" value="Genomic_DNA"/>
</dbReference>
<dbReference type="Pfam" id="PF02069">
    <property type="entry name" value="Metallothio_Pro"/>
    <property type="match status" value="1"/>
</dbReference>
<dbReference type="STRING" id="272123.Anacy_3499"/>
<evidence type="ECO:0000313" key="3">
    <source>
        <dbReference type="EMBL" id="AFZ58896.1"/>
    </source>
</evidence>
<dbReference type="eggNOG" id="ENOG50330JR">
    <property type="taxonomic scope" value="Bacteria"/>
</dbReference>
<keyword evidence="4" id="KW-1185">Reference proteome</keyword>
<proteinExistence type="predicted"/>
<reference evidence="4" key="1">
    <citation type="journal article" date="2013" name="Proc. Natl. Acad. Sci. U.S.A.">
        <title>Improving the coverage of the cyanobacterial phylum using diversity-driven genome sequencing.</title>
        <authorList>
            <person name="Shih P.M."/>
            <person name="Wu D."/>
            <person name="Latifi A."/>
            <person name="Axen S.D."/>
            <person name="Fewer D.P."/>
            <person name="Talla E."/>
            <person name="Calteau A."/>
            <person name="Cai F."/>
            <person name="Tandeau de Marsac N."/>
            <person name="Rippka R."/>
            <person name="Herdman M."/>
            <person name="Sivonen K."/>
            <person name="Coursin T."/>
            <person name="Laurent T."/>
            <person name="Goodwin L."/>
            <person name="Nolan M."/>
            <person name="Davenport K.W."/>
            <person name="Han C.S."/>
            <person name="Rubin E.M."/>
            <person name="Eisen J.A."/>
            <person name="Woyke T."/>
            <person name="Gugger M."/>
            <person name="Kerfeld C.A."/>
        </authorList>
    </citation>
    <scope>NUCLEOTIDE SEQUENCE [LARGE SCALE GENOMIC DNA]</scope>
    <source>
        <strain evidence="4">ATCC 27899 / PCC 7122</strain>
    </source>
</reference>
<protein>
    <submittedName>
        <fullName evidence="3">Metallothionein family 14</fullName>
    </submittedName>
</protein>
<dbReference type="InterPro" id="IPR017854">
    <property type="entry name" value="Metalthion_dom_sf"/>
</dbReference>
<dbReference type="AlphaFoldDB" id="K9ZI69"/>
<keyword evidence="1" id="KW-0479">Metal-binding</keyword>
<name>K9ZI69_ANACC</name>
<dbReference type="HOGENOM" id="CLU_192999_1_0_3"/>
<dbReference type="InterPro" id="IPR000518">
    <property type="entry name" value="Metalthion_fam14_prok"/>
</dbReference>
<dbReference type="KEGG" id="acy:Anacy_3499"/>